<keyword evidence="1" id="KW-1133">Transmembrane helix</keyword>
<sequence>MAAHSRGQGWWEVLFVAVCLAIVVMRERPTTRLPEPHEQKPVVAEDLTVALEPLDRSVLVRRAVDIFPAGYLTIISIIQGVALSVLLAETVPLVIDGGRGAAAVVATFAQALLAFVAIVVVAYEYLWFTTLMRWVPTFRDTVVPLLLGVGEIVPAFLMERWTAWWVVMTIFIGLGGGAYLNTITRLRRELFAGGDQIRRRISGLLWQLVGQCAAGVLLGVATWQVVRAWPGSAAVVTTIGATALTMLIGGWMVFVSERMLNEVFKRHGIQRRPLRPTWEHTGWMPRN</sequence>
<feature type="transmembrane region" description="Helical" evidence="1">
    <location>
        <begin position="6"/>
        <end position="25"/>
    </location>
</feature>
<dbReference type="EMBL" id="CP003410">
    <property type="protein sequence ID" value="AGM07143.1"/>
    <property type="molecule type" value="Genomic_DNA"/>
</dbReference>
<keyword evidence="1" id="KW-0812">Transmembrane</keyword>
<reference evidence="2 3" key="1">
    <citation type="journal article" date="2013" name="BMC Genomics">
        <title>ContigScape: a Cytoscape plugin facilitating microbial genome gap closing.</title>
        <authorList>
            <person name="Tang B."/>
            <person name="Wang Q."/>
            <person name="Yang M."/>
            <person name="Xie F."/>
            <person name="Zhu Y."/>
            <person name="Zhuo Y."/>
            <person name="Wang S."/>
            <person name="Gao H."/>
            <person name="Ding X."/>
            <person name="Zhang L."/>
            <person name="Zhao G."/>
            <person name="Zheng H."/>
        </authorList>
    </citation>
    <scope>NUCLEOTIDE SEQUENCE [LARGE SCALE GENOMIC DNA]</scope>
    <source>
        <strain evidence="2 3">HCCB10007</strain>
    </source>
</reference>
<proteinExistence type="predicted"/>
<name>R4T9B0_9PSEU</name>
<dbReference type="HOGENOM" id="CLU_968535_0_0_11"/>
<keyword evidence="3" id="KW-1185">Reference proteome</keyword>
<feature type="transmembrane region" description="Helical" evidence="1">
    <location>
        <begin position="163"/>
        <end position="183"/>
    </location>
</feature>
<organism evidence="2 3">
    <name type="scientific">Amycolatopsis keratiniphila</name>
    <dbReference type="NCBI Taxonomy" id="129921"/>
    <lineage>
        <taxon>Bacteria</taxon>
        <taxon>Bacillati</taxon>
        <taxon>Actinomycetota</taxon>
        <taxon>Actinomycetes</taxon>
        <taxon>Pseudonocardiales</taxon>
        <taxon>Pseudonocardiaceae</taxon>
        <taxon>Amycolatopsis</taxon>
        <taxon>Amycolatopsis japonica group</taxon>
    </lineage>
</organism>
<accession>R4T9B0</accession>
<gene>
    <name evidence="2" type="ORF">AORI_4559</name>
</gene>
<evidence type="ECO:0000256" key="1">
    <source>
        <dbReference type="SAM" id="Phobius"/>
    </source>
</evidence>
<feature type="transmembrane region" description="Helical" evidence="1">
    <location>
        <begin position="204"/>
        <end position="226"/>
    </location>
</feature>
<feature type="transmembrane region" description="Helical" evidence="1">
    <location>
        <begin position="100"/>
        <end position="126"/>
    </location>
</feature>
<dbReference type="PATRIC" id="fig|1156913.3.peg.4635"/>
<evidence type="ECO:0000313" key="3">
    <source>
        <dbReference type="Proteomes" id="UP000013968"/>
    </source>
</evidence>
<evidence type="ECO:0000313" key="2">
    <source>
        <dbReference type="EMBL" id="AGM07143.1"/>
    </source>
</evidence>
<keyword evidence="1" id="KW-0472">Membrane</keyword>
<protein>
    <submittedName>
        <fullName evidence="2">Uncharacterized protein</fullName>
    </submittedName>
</protein>
<feature type="transmembrane region" description="Helical" evidence="1">
    <location>
        <begin position="66"/>
        <end position="88"/>
    </location>
</feature>
<dbReference type="AlphaFoldDB" id="R4T9B0"/>
<feature type="transmembrane region" description="Helical" evidence="1">
    <location>
        <begin position="232"/>
        <end position="255"/>
    </location>
</feature>
<dbReference type="KEGG" id="aoi:AORI_4559"/>
<dbReference type="Proteomes" id="UP000013968">
    <property type="component" value="Chromosome"/>
</dbReference>